<organism evidence="1 2">
    <name type="scientific">Pantoea ananas</name>
    <name type="common">Erwinia uredovora</name>
    <dbReference type="NCBI Taxonomy" id="553"/>
    <lineage>
        <taxon>Bacteria</taxon>
        <taxon>Pseudomonadati</taxon>
        <taxon>Pseudomonadota</taxon>
        <taxon>Gammaproteobacteria</taxon>
        <taxon>Enterobacterales</taxon>
        <taxon>Erwiniaceae</taxon>
        <taxon>Pantoea</taxon>
    </lineage>
</organism>
<dbReference type="AlphaFoldDB" id="A0A8A4K8U9"/>
<proteinExistence type="predicted"/>
<protein>
    <submittedName>
        <fullName evidence="1">Uncharacterized protein</fullName>
    </submittedName>
</protein>
<gene>
    <name evidence="1" type="ORF">H0Z12_09985</name>
</gene>
<dbReference type="Proteomes" id="UP000663901">
    <property type="component" value="Chromosome"/>
</dbReference>
<name>A0A8A4K8U9_PANAN</name>
<sequence length="81" mass="8959">MKNDIYSRSKILAGKLEKQSVNSANIAKDITDAIDYSATSGEALMKIKFHINKVLSDADKYNGEIVKLAFDIKNDIIKLIG</sequence>
<accession>A0A8A4K8U9</accession>
<reference evidence="1" key="1">
    <citation type="submission" date="2020-07" db="EMBL/GenBank/DDBJ databases">
        <title>Genome Sequences for Panteoa spp. that cause Center Rot in Onions.</title>
        <authorList>
            <person name="Asselin J.A."/>
            <person name="Helmann T."/>
            <person name="Beer S."/>
            <person name="Stodghill P."/>
        </authorList>
    </citation>
    <scope>NUCLEOTIDE SEQUENCE</scope>
    <source>
        <strain evidence="1">OC5a</strain>
    </source>
</reference>
<evidence type="ECO:0000313" key="1">
    <source>
        <dbReference type="EMBL" id="QTC47852.1"/>
    </source>
</evidence>
<dbReference type="EMBL" id="CP059084">
    <property type="protein sequence ID" value="QTC47852.1"/>
    <property type="molecule type" value="Genomic_DNA"/>
</dbReference>
<dbReference type="GeneID" id="99736502"/>
<dbReference type="RefSeq" id="WP_072404034.1">
    <property type="nucleotide sequence ID" value="NZ_CP059084.1"/>
</dbReference>
<evidence type="ECO:0000313" key="2">
    <source>
        <dbReference type="Proteomes" id="UP000663901"/>
    </source>
</evidence>